<name>A0A484I6E0_9ARCH</name>
<dbReference type="InterPro" id="IPR036388">
    <property type="entry name" value="WH-like_DNA-bd_sf"/>
</dbReference>
<dbReference type="SUPFAM" id="SSF46785">
    <property type="entry name" value="Winged helix' DNA-binding domain"/>
    <property type="match status" value="1"/>
</dbReference>
<feature type="domain" description="Transcription regulator TrmB N-terminal" evidence="1">
    <location>
        <begin position="15"/>
        <end position="82"/>
    </location>
</feature>
<gene>
    <name evidence="2" type="ORF">NFRAN_0427</name>
</gene>
<accession>A0A484I6E0</accession>
<dbReference type="InterPro" id="IPR002831">
    <property type="entry name" value="Tscrpt_reg_TrmB_N"/>
</dbReference>
<organism evidence="2 3">
    <name type="scientific">Candidatus Nitrosocosmicus franklandianus</name>
    <dbReference type="NCBI Taxonomy" id="1798806"/>
    <lineage>
        <taxon>Archaea</taxon>
        <taxon>Nitrososphaerota</taxon>
        <taxon>Nitrososphaeria</taxon>
        <taxon>Nitrososphaerales</taxon>
        <taxon>Nitrososphaeraceae</taxon>
        <taxon>Candidatus Nitrosocosmicus</taxon>
    </lineage>
</organism>
<dbReference type="PANTHER" id="PTHR34293:SF1">
    <property type="entry name" value="HTH-TYPE TRANSCRIPTIONAL REGULATOR TRMBL2"/>
    <property type="match status" value="1"/>
</dbReference>
<evidence type="ECO:0000259" key="1">
    <source>
        <dbReference type="Pfam" id="PF01978"/>
    </source>
</evidence>
<dbReference type="SUPFAM" id="SSF56024">
    <property type="entry name" value="Phospholipase D/nuclease"/>
    <property type="match status" value="1"/>
</dbReference>
<protein>
    <submittedName>
        <fullName evidence="2">Sugar-specific transcriptional regulator TrmB</fullName>
    </submittedName>
</protein>
<reference evidence="2 3" key="1">
    <citation type="submission" date="2019-02" db="EMBL/GenBank/DDBJ databases">
        <authorList>
            <person name="Lehtovirta-Morley E L."/>
        </authorList>
    </citation>
    <scope>NUCLEOTIDE SEQUENCE [LARGE SCALE GENOMIC DNA]</scope>
    <source>
        <strain evidence="2">NFRAN1</strain>
    </source>
</reference>
<dbReference type="PANTHER" id="PTHR34293">
    <property type="entry name" value="HTH-TYPE TRANSCRIPTIONAL REGULATOR TRMBL2"/>
    <property type="match status" value="1"/>
</dbReference>
<dbReference type="AlphaFoldDB" id="A0A484I6E0"/>
<dbReference type="KEGG" id="nfn:NFRAN_0427"/>
<dbReference type="InterPro" id="IPR036390">
    <property type="entry name" value="WH_DNA-bd_sf"/>
</dbReference>
<dbReference type="OrthoDB" id="30795at2157"/>
<proteinExistence type="predicted"/>
<dbReference type="Proteomes" id="UP000294299">
    <property type="component" value="Chromosome NFRAN"/>
</dbReference>
<dbReference type="Gene3D" id="1.10.10.10">
    <property type="entry name" value="Winged helix-like DNA-binding domain superfamily/Winged helix DNA-binding domain"/>
    <property type="match status" value="1"/>
</dbReference>
<evidence type="ECO:0000313" key="3">
    <source>
        <dbReference type="Proteomes" id="UP000294299"/>
    </source>
</evidence>
<evidence type="ECO:0000313" key="2">
    <source>
        <dbReference type="EMBL" id="VFJ12748.1"/>
    </source>
</evidence>
<dbReference type="Pfam" id="PF01978">
    <property type="entry name" value="TrmB"/>
    <property type="match status" value="1"/>
</dbReference>
<dbReference type="InterPro" id="IPR051797">
    <property type="entry name" value="TrmB-like"/>
</dbReference>
<dbReference type="EMBL" id="LR216287">
    <property type="protein sequence ID" value="VFJ12748.1"/>
    <property type="molecule type" value="Genomic_DNA"/>
</dbReference>
<sequence length="267" mass="30654">MSKENFRGNEMLGGLEELGLSKYEASAYLGLLGKGMVSATELAFCSDLPRTKIYFILKKLEKKKLVFINNQKPLTFRALPPKDSFSNILKKYEKKIKDMRDIIDSLQQINDEGLEKKGLEERRYLILNQMYTDKKIKELIKSSREKINIALNSWGNILLRSVKDEIFQAVIRGVKIRILFDNLSNADSIILPNAVDKKRANISTNLFIFDNDVAILINNDGTKSAYFDSHEIFKTVLTNHFKDIWDSDNNQSKIKSTTTFDTINVSR</sequence>
<dbReference type="GeneID" id="39419965"/>
<keyword evidence="3" id="KW-1185">Reference proteome</keyword>
<dbReference type="RefSeq" id="WP_134482806.1">
    <property type="nucleotide sequence ID" value="NZ_LR216287.1"/>
</dbReference>